<dbReference type="GO" id="GO:0000166">
    <property type="term" value="F:nucleotide binding"/>
    <property type="evidence" value="ECO:0007669"/>
    <property type="project" value="InterPro"/>
</dbReference>
<gene>
    <name evidence="3" type="ORF">A3F84_11735</name>
</gene>
<dbReference type="Gene3D" id="3.30.360.10">
    <property type="entry name" value="Dihydrodipicolinate Reductase, domain 2"/>
    <property type="match status" value="1"/>
</dbReference>
<dbReference type="SUPFAM" id="SSF51735">
    <property type="entry name" value="NAD(P)-binding Rossmann-fold domains"/>
    <property type="match status" value="1"/>
</dbReference>
<dbReference type="Pfam" id="PF01408">
    <property type="entry name" value="GFO_IDH_MocA"/>
    <property type="match status" value="1"/>
</dbReference>
<feature type="domain" description="Gfo/Idh/MocA-like oxidoreductase N-terminal" evidence="1">
    <location>
        <begin position="6"/>
        <end position="126"/>
    </location>
</feature>
<dbReference type="Gene3D" id="3.40.50.720">
    <property type="entry name" value="NAD(P)-binding Rossmann-like Domain"/>
    <property type="match status" value="1"/>
</dbReference>
<evidence type="ECO:0000313" key="4">
    <source>
        <dbReference type="Proteomes" id="UP000178606"/>
    </source>
</evidence>
<dbReference type="Proteomes" id="UP000178606">
    <property type="component" value="Unassembled WGS sequence"/>
</dbReference>
<dbReference type="Pfam" id="PF22725">
    <property type="entry name" value="GFO_IDH_MocA_C3"/>
    <property type="match status" value="1"/>
</dbReference>
<sequence length="359" mass="39158">MPSKIKFVFLGATHPHTRGHLRTLELMDEVESVILWDESREALEQVRQERDVKIEAVTTSLDEALARKDAAFALVALRNDQTPDAIIRAASAGKHTMTEKPVGLNASEVSRALDAVAKAGVTLSVCYQNRYNPVSQDIKRLVREGALGRVMAVELRLITSQVKFRNPQHWLLNKKLAGGGMLSWLGCHYLDLICYLLDDEITAVSALADTLSGEAIDVEDVACLSLRFGKGTLGAFQCGYMLPVSRSGYTGATYDSFIGIRGTLGRIGWHPFEREATGLHIESVAPGWETAPGRVIQYDFGKSDAYGGAFGLKFVQDFVKAAQTGGAPPATGQDALRVMKVVDAAYESNRTGRRVEIKS</sequence>
<dbReference type="InterPro" id="IPR055170">
    <property type="entry name" value="GFO_IDH_MocA-like_dom"/>
</dbReference>
<dbReference type="PANTHER" id="PTHR43249">
    <property type="entry name" value="UDP-N-ACETYL-2-AMINO-2-DEOXY-D-GLUCURONATE OXIDASE"/>
    <property type="match status" value="1"/>
</dbReference>
<comment type="caution">
    <text evidence="3">The sequence shown here is derived from an EMBL/GenBank/DDBJ whole genome shotgun (WGS) entry which is preliminary data.</text>
</comment>
<evidence type="ECO:0008006" key="5">
    <source>
        <dbReference type="Google" id="ProtNLM"/>
    </source>
</evidence>
<reference evidence="3 4" key="1">
    <citation type="journal article" date="2016" name="Nat. Commun.">
        <title>Thousands of microbial genomes shed light on interconnected biogeochemical processes in an aquifer system.</title>
        <authorList>
            <person name="Anantharaman K."/>
            <person name="Brown C.T."/>
            <person name="Hug L.A."/>
            <person name="Sharon I."/>
            <person name="Castelle C.J."/>
            <person name="Probst A.J."/>
            <person name="Thomas B.C."/>
            <person name="Singh A."/>
            <person name="Wilkins M.J."/>
            <person name="Karaoz U."/>
            <person name="Brodie E.L."/>
            <person name="Williams K.H."/>
            <person name="Hubbard S.S."/>
            <person name="Banfield J.F."/>
        </authorList>
    </citation>
    <scope>NUCLEOTIDE SEQUENCE [LARGE SCALE GENOMIC DNA]</scope>
    <source>
        <strain evidence="4">RIFCSPLOWO2_12_FULL_64_10</strain>
    </source>
</reference>
<protein>
    <recommendedName>
        <fullName evidence="5">Oxidoreductase</fullName>
    </recommendedName>
</protein>
<evidence type="ECO:0000259" key="1">
    <source>
        <dbReference type="Pfam" id="PF01408"/>
    </source>
</evidence>
<accession>A0A1F6CB87</accession>
<dbReference type="InterPro" id="IPR052515">
    <property type="entry name" value="Gfo/Idh/MocA_Oxidoreductase"/>
</dbReference>
<organism evidence="3 4">
    <name type="scientific">Handelsmanbacteria sp. (strain RIFCSPLOWO2_12_FULL_64_10)</name>
    <dbReference type="NCBI Taxonomy" id="1817868"/>
    <lineage>
        <taxon>Bacteria</taxon>
        <taxon>Candidatus Handelsmaniibacteriota</taxon>
    </lineage>
</organism>
<dbReference type="SUPFAM" id="SSF55347">
    <property type="entry name" value="Glyceraldehyde-3-phosphate dehydrogenase-like, C-terminal domain"/>
    <property type="match status" value="1"/>
</dbReference>
<dbReference type="InterPro" id="IPR036291">
    <property type="entry name" value="NAD(P)-bd_dom_sf"/>
</dbReference>
<dbReference type="InterPro" id="IPR000683">
    <property type="entry name" value="Gfo/Idh/MocA-like_OxRdtase_N"/>
</dbReference>
<evidence type="ECO:0000313" key="3">
    <source>
        <dbReference type="EMBL" id="OGG46475.1"/>
    </source>
</evidence>
<dbReference type="AlphaFoldDB" id="A0A1F6CB87"/>
<feature type="domain" description="GFO/IDH/MocA-like oxidoreductase" evidence="2">
    <location>
        <begin position="136"/>
        <end position="267"/>
    </location>
</feature>
<proteinExistence type="predicted"/>
<evidence type="ECO:0000259" key="2">
    <source>
        <dbReference type="Pfam" id="PF22725"/>
    </source>
</evidence>
<dbReference type="EMBL" id="MFKF01000312">
    <property type="protein sequence ID" value="OGG46475.1"/>
    <property type="molecule type" value="Genomic_DNA"/>
</dbReference>
<dbReference type="PANTHER" id="PTHR43249:SF1">
    <property type="entry name" value="D-GLUCOSIDE 3-DEHYDROGENASE"/>
    <property type="match status" value="1"/>
</dbReference>
<name>A0A1F6CB87_HANXR</name>